<dbReference type="EMBL" id="DVFW01000025">
    <property type="protein sequence ID" value="HIQ80596.1"/>
    <property type="molecule type" value="Genomic_DNA"/>
</dbReference>
<dbReference type="AlphaFoldDB" id="A0A9D0ZJK6"/>
<gene>
    <name evidence="2" type="ORF">IAD32_04840</name>
</gene>
<evidence type="ECO:0000313" key="3">
    <source>
        <dbReference type="Proteomes" id="UP000886787"/>
    </source>
</evidence>
<evidence type="ECO:0000313" key="2">
    <source>
        <dbReference type="EMBL" id="HIQ80596.1"/>
    </source>
</evidence>
<dbReference type="CDD" id="cd04301">
    <property type="entry name" value="NAT_SF"/>
    <property type="match status" value="1"/>
</dbReference>
<dbReference type="Gene3D" id="3.40.630.30">
    <property type="match status" value="1"/>
</dbReference>
<dbReference type="SUPFAM" id="SSF55729">
    <property type="entry name" value="Acyl-CoA N-acyltransferases (Nat)"/>
    <property type="match status" value="1"/>
</dbReference>
<comment type="caution">
    <text evidence="2">The sequence shown here is derived from an EMBL/GenBank/DDBJ whole genome shotgun (WGS) entry which is preliminary data.</text>
</comment>
<dbReference type="InterPro" id="IPR000182">
    <property type="entry name" value="GNAT_dom"/>
</dbReference>
<dbReference type="GO" id="GO:0016747">
    <property type="term" value="F:acyltransferase activity, transferring groups other than amino-acyl groups"/>
    <property type="evidence" value="ECO:0007669"/>
    <property type="project" value="InterPro"/>
</dbReference>
<sequence length="208" mass="23557">MSFVYTVAQLKDLSVLVDLQSRLFLEEASIAKALDINEALYKKYVTLMLPLSIRRTMTYIALDQTYGKITGLKVDLPQALSDEELPAFPNEISQFIAQTSAVFKKLERPLEQYAAWRKGKSARTMFIGVDKPYQRMGIATALQNYAEENSKKLGFEMLISDAINIKSEKTFLRCGFQAISRIEYKSCGVSRFKHLSGTCTLMLKPLTQ</sequence>
<accession>A0A9D0ZJK6</accession>
<reference evidence="2" key="2">
    <citation type="journal article" date="2021" name="PeerJ">
        <title>Extensive microbial diversity within the chicken gut microbiome revealed by metagenomics and culture.</title>
        <authorList>
            <person name="Gilroy R."/>
            <person name="Ravi A."/>
            <person name="Getino M."/>
            <person name="Pursley I."/>
            <person name="Horton D.L."/>
            <person name="Alikhan N.F."/>
            <person name="Baker D."/>
            <person name="Gharbi K."/>
            <person name="Hall N."/>
            <person name="Watson M."/>
            <person name="Adriaenssens E.M."/>
            <person name="Foster-Nyarko E."/>
            <person name="Jarju S."/>
            <person name="Secka A."/>
            <person name="Antonio M."/>
            <person name="Oren A."/>
            <person name="Chaudhuri R.R."/>
            <person name="La Ragione R."/>
            <person name="Hildebrand F."/>
            <person name="Pallen M.J."/>
        </authorList>
    </citation>
    <scope>NUCLEOTIDE SEQUENCE</scope>
    <source>
        <strain evidence="2">ChiSjej1B19-3389</strain>
    </source>
</reference>
<dbReference type="Proteomes" id="UP000886787">
    <property type="component" value="Unassembled WGS sequence"/>
</dbReference>
<reference evidence="2" key="1">
    <citation type="submission" date="2020-10" db="EMBL/GenBank/DDBJ databases">
        <authorList>
            <person name="Gilroy R."/>
        </authorList>
    </citation>
    <scope>NUCLEOTIDE SEQUENCE</scope>
    <source>
        <strain evidence="2">ChiSjej1B19-3389</strain>
    </source>
</reference>
<dbReference type="Pfam" id="PF00583">
    <property type="entry name" value="Acetyltransf_1"/>
    <property type="match status" value="1"/>
</dbReference>
<dbReference type="InterPro" id="IPR016181">
    <property type="entry name" value="Acyl_CoA_acyltransferase"/>
</dbReference>
<name>A0A9D0ZJK6_9FIRM</name>
<dbReference type="PROSITE" id="PS51186">
    <property type="entry name" value="GNAT"/>
    <property type="match status" value="1"/>
</dbReference>
<proteinExistence type="predicted"/>
<feature type="domain" description="N-acetyltransferase" evidence="1">
    <location>
        <begin position="52"/>
        <end position="207"/>
    </location>
</feature>
<organism evidence="2 3">
    <name type="scientific">Candidatus Scatavimonas merdigallinarum</name>
    <dbReference type="NCBI Taxonomy" id="2840914"/>
    <lineage>
        <taxon>Bacteria</taxon>
        <taxon>Bacillati</taxon>
        <taxon>Bacillota</taxon>
        <taxon>Clostridia</taxon>
        <taxon>Eubacteriales</taxon>
        <taxon>Oscillospiraceae</taxon>
        <taxon>Oscillospiraceae incertae sedis</taxon>
        <taxon>Candidatus Scatavimonas</taxon>
    </lineage>
</organism>
<protein>
    <submittedName>
        <fullName evidence="2">GNAT family N-acetyltransferase</fullName>
    </submittedName>
</protein>
<evidence type="ECO:0000259" key="1">
    <source>
        <dbReference type="PROSITE" id="PS51186"/>
    </source>
</evidence>